<evidence type="ECO:0000256" key="1">
    <source>
        <dbReference type="ARBA" id="ARBA00010790"/>
    </source>
</evidence>
<dbReference type="EMBL" id="MU863915">
    <property type="protein sequence ID" value="KAK4200735.1"/>
    <property type="molecule type" value="Genomic_DNA"/>
</dbReference>
<organism evidence="4 5">
    <name type="scientific">Triangularia verruculosa</name>
    <dbReference type="NCBI Taxonomy" id="2587418"/>
    <lineage>
        <taxon>Eukaryota</taxon>
        <taxon>Fungi</taxon>
        <taxon>Dikarya</taxon>
        <taxon>Ascomycota</taxon>
        <taxon>Pezizomycotina</taxon>
        <taxon>Sordariomycetes</taxon>
        <taxon>Sordariomycetidae</taxon>
        <taxon>Sordariales</taxon>
        <taxon>Podosporaceae</taxon>
        <taxon>Triangularia</taxon>
    </lineage>
</organism>
<dbReference type="InterPro" id="IPR000172">
    <property type="entry name" value="GMC_OxRdtase_N"/>
</dbReference>
<keyword evidence="2" id="KW-0285">Flavoprotein</keyword>
<feature type="binding site" evidence="2">
    <location>
        <position position="234"/>
    </location>
    <ligand>
        <name>FAD</name>
        <dbReference type="ChEBI" id="CHEBI:57692"/>
    </ligand>
</feature>
<dbReference type="PROSITE" id="PS00624">
    <property type="entry name" value="GMC_OXRED_2"/>
    <property type="match status" value="1"/>
</dbReference>
<dbReference type="InterPro" id="IPR036188">
    <property type="entry name" value="FAD/NAD-bd_sf"/>
</dbReference>
<evidence type="ECO:0000313" key="4">
    <source>
        <dbReference type="EMBL" id="KAK4200735.1"/>
    </source>
</evidence>
<dbReference type="PANTHER" id="PTHR11552">
    <property type="entry name" value="GLUCOSE-METHANOL-CHOLINE GMC OXIDOREDUCTASE"/>
    <property type="match status" value="1"/>
</dbReference>
<feature type="domain" description="Glucose-methanol-choline oxidoreductase N-terminal" evidence="3">
    <location>
        <begin position="281"/>
        <end position="295"/>
    </location>
</feature>
<keyword evidence="5" id="KW-1185">Reference proteome</keyword>
<protein>
    <submittedName>
        <fullName evidence="4">GMC oxidoreductase</fullName>
    </submittedName>
</protein>
<sequence>MGLFKELPQSLTEVDIIIAGGGTAGCIVAARLADADPNLSILVIEGGSNNDLPTVTFPIFFSQNLTPASKANIFYQTAPENQLNDRQVIVPAGGVLGGGSSTNLMMYTRAQRSDIDAWGVPGWSSDELLPYLKKLETYHGVDRNNSHGRDGPIQVSTSTFTSSRLQDQFISAVEKVGWPASDDLQDLDSSNGIGVQRALRYISPDGARQDTATRYLHPRLQSRLNLHVLLETSVIRVLFDNNKRATAVEFTRNPLYSDPSTPSPSPIHTITARKTIILSSGALGTPPILERSGLGDPAILTKAGVPVMHPLPGVGSSYEDHQLCIYPYHSSLTPSETADSLALGRVDPVSVIQRNDPILGWNAMDVTCKLRPLSQKDITSLGPAFEKAWKRDYEDVPDKPLAMMAPVGCFPQNPAIIAGEGADKQYFSVSCFTVHPYSRGHVHITGPELTAPLDFRTGFLGDAEGVDVKMHVWLYKTQREIVRRMSVYRGEVSVCHPPFPEGSKAKAIELSSQLDGEVPNIEYTHEDDAVIEQWVRQNVGTTWHSLGTTKIGSVVDNNLNVLGVSGLKIADLSVLPGNVAANTNNMAMVVGEKAADIIIKELGL</sequence>
<dbReference type="Pfam" id="PF05199">
    <property type="entry name" value="GMC_oxred_C"/>
    <property type="match status" value="1"/>
</dbReference>
<dbReference type="Pfam" id="PF00732">
    <property type="entry name" value="GMC_oxred_N"/>
    <property type="match status" value="1"/>
</dbReference>
<evidence type="ECO:0000256" key="2">
    <source>
        <dbReference type="PIRSR" id="PIRSR000137-2"/>
    </source>
</evidence>
<dbReference type="GO" id="GO:0016614">
    <property type="term" value="F:oxidoreductase activity, acting on CH-OH group of donors"/>
    <property type="evidence" value="ECO:0007669"/>
    <property type="project" value="InterPro"/>
</dbReference>
<feature type="binding site" evidence="2">
    <location>
        <begin position="543"/>
        <end position="544"/>
    </location>
    <ligand>
        <name>FAD</name>
        <dbReference type="ChEBI" id="CHEBI:57692"/>
    </ligand>
</feature>
<comment type="similarity">
    <text evidence="1">Belongs to the GMC oxidoreductase family.</text>
</comment>
<evidence type="ECO:0000259" key="3">
    <source>
        <dbReference type="PROSITE" id="PS00624"/>
    </source>
</evidence>
<keyword evidence="2" id="KW-0274">FAD</keyword>
<dbReference type="SUPFAM" id="SSF51905">
    <property type="entry name" value="FAD/NAD(P)-binding domain"/>
    <property type="match status" value="1"/>
</dbReference>
<proteinExistence type="inferred from homology"/>
<accession>A0AAN6XK37</accession>
<dbReference type="Gene3D" id="3.50.50.60">
    <property type="entry name" value="FAD/NAD(P)-binding domain"/>
    <property type="match status" value="1"/>
</dbReference>
<reference evidence="4" key="2">
    <citation type="submission" date="2023-05" db="EMBL/GenBank/DDBJ databases">
        <authorList>
            <consortium name="Lawrence Berkeley National Laboratory"/>
            <person name="Steindorff A."/>
            <person name="Hensen N."/>
            <person name="Bonometti L."/>
            <person name="Westerberg I."/>
            <person name="Brannstrom I.O."/>
            <person name="Guillou S."/>
            <person name="Cros-Aarteil S."/>
            <person name="Calhoun S."/>
            <person name="Haridas S."/>
            <person name="Kuo A."/>
            <person name="Mondo S."/>
            <person name="Pangilinan J."/>
            <person name="Riley R."/>
            <person name="Labutti K."/>
            <person name="Andreopoulos B."/>
            <person name="Lipzen A."/>
            <person name="Chen C."/>
            <person name="Yanf M."/>
            <person name="Daum C."/>
            <person name="Ng V."/>
            <person name="Clum A."/>
            <person name="Ohm R."/>
            <person name="Martin F."/>
            <person name="Silar P."/>
            <person name="Natvig D."/>
            <person name="Lalanne C."/>
            <person name="Gautier V."/>
            <person name="Ament-Velasquez S.L."/>
            <person name="Kruys A."/>
            <person name="Hutchinson M.I."/>
            <person name="Powell A.J."/>
            <person name="Barry K."/>
            <person name="Miller A.N."/>
            <person name="Grigoriev I.V."/>
            <person name="Debuchy R."/>
            <person name="Gladieux P."/>
            <person name="Thoren M.H."/>
            <person name="Johannesson H."/>
        </authorList>
    </citation>
    <scope>NUCLEOTIDE SEQUENCE</scope>
    <source>
        <strain evidence="4">CBS 315.58</strain>
    </source>
</reference>
<dbReference type="PROSITE" id="PS51257">
    <property type="entry name" value="PROKAR_LIPOPROTEIN"/>
    <property type="match status" value="1"/>
</dbReference>
<comment type="caution">
    <text evidence="4">The sequence shown here is derived from an EMBL/GenBank/DDBJ whole genome shotgun (WGS) entry which is preliminary data.</text>
</comment>
<dbReference type="Proteomes" id="UP001303160">
    <property type="component" value="Unassembled WGS sequence"/>
</dbReference>
<feature type="binding site" evidence="2">
    <location>
        <position position="95"/>
    </location>
    <ligand>
        <name>FAD</name>
        <dbReference type="ChEBI" id="CHEBI:57692"/>
    </ligand>
</feature>
<dbReference type="PANTHER" id="PTHR11552:SF78">
    <property type="entry name" value="GLUCOSE-METHANOL-CHOLINE OXIDOREDUCTASE N-TERMINAL DOMAIN-CONTAINING PROTEIN"/>
    <property type="match status" value="1"/>
</dbReference>
<comment type="cofactor">
    <cofactor evidence="2">
        <name>FAD</name>
        <dbReference type="ChEBI" id="CHEBI:57692"/>
    </cofactor>
</comment>
<dbReference type="PIRSF" id="PIRSF000137">
    <property type="entry name" value="Alcohol_oxidase"/>
    <property type="match status" value="1"/>
</dbReference>
<dbReference type="InterPro" id="IPR012132">
    <property type="entry name" value="GMC_OxRdtase"/>
</dbReference>
<dbReference type="InterPro" id="IPR007867">
    <property type="entry name" value="GMC_OxRtase_C"/>
</dbReference>
<dbReference type="GO" id="GO:0050660">
    <property type="term" value="F:flavin adenine dinucleotide binding"/>
    <property type="evidence" value="ECO:0007669"/>
    <property type="project" value="InterPro"/>
</dbReference>
<name>A0AAN6XK37_9PEZI</name>
<reference evidence="4" key="1">
    <citation type="journal article" date="2023" name="Mol. Phylogenet. Evol.">
        <title>Genome-scale phylogeny and comparative genomics of the fungal order Sordariales.</title>
        <authorList>
            <person name="Hensen N."/>
            <person name="Bonometti L."/>
            <person name="Westerberg I."/>
            <person name="Brannstrom I.O."/>
            <person name="Guillou S."/>
            <person name="Cros-Aarteil S."/>
            <person name="Calhoun S."/>
            <person name="Haridas S."/>
            <person name="Kuo A."/>
            <person name="Mondo S."/>
            <person name="Pangilinan J."/>
            <person name="Riley R."/>
            <person name="LaButti K."/>
            <person name="Andreopoulos B."/>
            <person name="Lipzen A."/>
            <person name="Chen C."/>
            <person name="Yan M."/>
            <person name="Daum C."/>
            <person name="Ng V."/>
            <person name="Clum A."/>
            <person name="Steindorff A."/>
            <person name="Ohm R.A."/>
            <person name="Martin F."/>
            <person name="Silar P."/>
            <person name="Natvig D.O."/>
            <person name="Lalanne C."/>
            <person name="Gautier V."/>
            <person name="Ament-Velasquez S.L."/>
            <person name="Kruys A."/>
            <person name="Hutchinson M.I."/>
            <person name="Powell A.J."/>
            <person name="Barry K."/>
            <person name="Miller A.N."/>
            <person name="Grigoriev I.V."/>
            <person name="Debuchy R."/>
            <person name="Gladieux P."/>
            <person name="Hiltunen Thoren M."/>
            <person name="Johannesson H."/>
        </authorList>
    </citation>
    <scope>NUCLEOTIDE SEQUENCE</scope>
    <source>
        <strain evidence="4">CBS 315.58</strain>
    </source>
</reference>
<evidence type="ECO:0000313" key="5">
    <source>
        <dbReference type="Proteomes" id="UP001303160"/>
    </source>
</evidence>
<dbReference type="SUPFAM" id="SSF54373">
    <property type="entry name" value="FAD-linked reductases, C-terminal domain"/>
    <property type="match status" value="1"/>
</dbReference>
<dbReference type="Gene3D" id="3.30.560.10">
    <property type="entry name" value="Glucose Oxidase, domain 3"/>
    <property type="match status" value="1"/>
</dbReference>
<dbReference type="AlphaFoldDB" id="A0AAN6XK37"/>
<gene>
    <name evidence="4" type="ORF">QBC40DRAFT_279333</name>
</gene>